<evidence type="ECO:0000313" key="1">
    <source>
        <dbReference type="EMBL" id="GBH21791.1"/>
    </source>
</evidence>
<comment type="caution">
    <text evidence="1">The sequence shown here is derived from an EMBL/GenBank/DDBJ whole genome shotgun (WGS) entry which is preliminary data.</text>
</comment>
<dbReference type="EMBL" id="BDQA01000339">
    <property type="protein sequence ID" value="GBH21791.1"/>
    <property type="molecule type" value="Genomic_RNA"/>
</dbReference>
<dbReference type="AlphaFoldDB" id="A0A2V0R9C5"/>
<organism evidence="1">
    <name type="scientific">viral metagenome</name>
    <dbReference type="NCBI Taxonomy" id="1070528"/>
    <lineage>
        <taxon>unclassified sequences</taxon>
        <taxon>metagenomes</taxon>
        <taxon>organismal metagenomes</taxon>
    </lineage>
</organism>
<sequence length="367" mass="41452">MEAVASTYGDVFRLDDCSPYSDYSLWNFTIDEMSRYQNLSVFVSKLNVLKHNRCVYLDICTVHSEHDDIKEVFHCPCGMHRGLIICMNEDSLSITNNITTMIKRLLRSAIIRRDLPISSQQSCSFCHGTVNMNFEVSERVEEARKHVATELSKDDGVKLCYCDKESKCFCYLEQSVGFGTCIPMLYSTPGEHSVWCSKCEFPRFCTNPNSICKDNTDTILSSQNAGTDPVPFRHEANVVPLKMIPTLNRLLDDCLTLADNRKTIYLQGNGCEHASDEQCDCPSDEVMTTCVYANMCVTRSMAMHLRDALRNRGITLVVDCISCGKTQLCPEIEVNAFDVYEAMCLDTAEYSLNIEESDRVSLECNGQ</sequence>
<accession>A0A2V0R9C5</accession>
<name>A0A2V0R9C5_9ZZZZ</name>
<reference evidence="1" key="1">
    <citation type="submission" date="2017-04" db="EMBL/GenBank/DDBJ databases">
        <title>Unveiling RNA virosphere associated with marine microorganisms.</title>
        <authorList>
            <person name="Urayama S."/>
            <person name="Takaki Y."/>
            <person name="Nishi S."/>
            <person name="Yoshida Y."/>
            <person name="Deguchi S."/>
            <person name="Takai K."/>
            <person name="Nunoura T."/>
        </authorList>
    </citation>
    <scope>NUCLEOTIDE SEQUENCE</scope>
</reference>
<protein>
    <submittedName>
        <fullName evidence="1">Uncharacterized protein</fullName>
    </submittedName>
</protein>
<proteinExistence type="predicted"/>